<dbReference type="Proteomes" id="UP001497457">
    <property type="component" value="Chromosome 29rd"/>
</dbReference>
<protein>
    <recommendedName>
        <fullName evidence="1">DUF1618 domain-containing protein</fullName>
    </recommendedName>
</protein>
<gene>
    <name evidence="2" type="ORF">URODEC1_LOCUS72867</name>
    <name evidence="3" type="ORF">URODEC1_LOCUS78730</name>
</gene>
<keyword evidence="4" id="KW-1185">Reference proteome</keyword>
<dbReference type="EMBL" id="OZ075140">
    <property type="protein sequence ID" value="CAL5026397.1"/>
    <property type="molecule type" value="Genomic_DNA"/>
</dbReference>
<reference evidence="4" key="1">
    <citation type="submission" date="2024-06" db="EMBL/GenBank/DDBJ databases">
        <authorList>
            <person name="Ryan C."/>
        </authorList>
    </citation>
    <scope>NUCLEOTIDE SEQUENCE [LARGE SCALE GENOMIC DNA]</scope>
</reference>
<evidence type="ECO:0000313" key="4">
    <source>
        <dbReference type="Proteomes" id="UP001497457"/>
    </source>
</evidence>
<dbReference type="Proteomes" id="UP001497457">
    <property type="component" value="Chromosome 30rd"/>
</dbReference>
<dbReference type="AlphaFoldDB" id="A0ABC9CV21"/>
<accession>A0ABC9CV21</accession>
<dbReference type="InterPro" id="IPR011676">
    <property type="entry name" value="DUF1618"/>
</dbReference>
<name>A0ABC9CV21_9POAL</name>
<sequence length="445" mass="48223">MAPPPWVLLNRKVNFVDGGFAGGAGKAAAAIGGSSGERSVEESLAAMEPHPIVAEPPQVTSLSMLRLIPPGEMRRVRGGMISSTDKGLVVLYAGMYRPGNGAYSPAGCYLVYDASSNSLSSIPPLDPPTSLGPLPVLPTIKSLGPSAAILRLGHGGEGAYVLAELVATVHPGLPDAELYLWSSTANSDGQWMRTAVRLPLPPKLCGPTYFFHVDMAFSIEGSRVCWVDLLTGVLICDLFTPQGPEFSFIPLPQGYSLYTPDNIRLGLKPQEFRSMGRVCGAIKFVALIGYTEGSTGNELVLKTWTLSTDLKEWKKGSTVLVGDLWASESFSQMKLPRVRPMFPVLSMNEDDIVYVFLNDVKYVDSVNYCGQIVGRQLMLNGHYVLRLELVRNKVLCSKKSTTNNLALLAPTLLASDFSAYLHGSKDRQRGEEASKMGATMKRIKY</sequence>
<dbReference type="Pfam" id="PF07762">
    <property type="entry name" value="DUF1618"/>
    <property type="match status" value="1"/>
</dbReference>
<dbReference type="PANTHER" id="PTHR33086">
    <property type="entry name" value="OS05G0468200 PROTEIN-RELATED"/>
    <property type="match status" value="1"/>
</dbReference>
<proteinExistence type="predicted"/>
<dbReference type="EMBL" id="OZ075139">
    <property type="protein sequence ID" value="CAL5015891.1"/>
    <property type="molecule type" value="Genomic_DNA"/>
</dbReference>
<evidence type="ECO:0000313" key="3">
    <source>
        <dbReference type="EMBL" id="CAL5026397.1"/>
    </source>
</evidence>
<evidence type="ECO:0000313" key="2">
    <source>
        <dbReference type="EMBL" id="CAL5015891.1"/>
    </source>
</evidence>
<dbReference type="PANTHER" id="PTHR33086:SF62">
    <property type="entry name" value="OS01G0182100 PROTEIN"/>
    <property type="match status" value="1"/>
</dbReference>
<evidence type="ECO:0000259" key="1">
    <source>
        <dbReference type="Pfam" id="PF07762"/>
    </source>
</evidence>
<reference evidence="3 4" key="2">
    <citation type="submission" date="2024-10" db="EMBL/GenBank/DDBJ databases">
        <authorList>
            <person name="Ryan C."/>
        </authorList>
    </citation>
    <scope>NUCLEOTIDE SEQUENCE [LARGE SCALE GENOMIC DNA]</scope>
</reference>
<organism evidence="3 4">
    <name type="scientific">Urochloa decumbens</name>
    <dbReference type="NCBI Taxonomy" id="240449"/>
    <lineage>
        <taxon>Eukaryota</taxon>
        <taxon>Viridiplantae</taxon>
        <taxon>Streptophyta</taxon>
        <taxon>Embryophyta</taxon>
        <taxon>Tracheophyta</taxon>
        <taxon>Spermatophyta</taxon>
        <taxon>Magnoliopsida</taxon>
        <taxon>Liliopsida</taxon>
        <taxon>Poales</taxon>
        <taxon>Poaceae</taxon>
        <taxon>PACMAD clade</taxon>
        <taxon>Panicoideae</taxon>
        <taxon>Panicodae</taxon>
        <taxon>Paniceae</taxon>
        <taxon>Melinidinae</taxon>
        <taxon>Urochloa</taxon>
    </lineage>
</organism>
<feature type="domain" description="DUF1618" evidence="1">
    <location>
        <begin position="226"/>
        <end position="354"/>
    </location>
</feature>